<accession>A0A8T2N9J1</accession>
<dbReference type="AlphaFoldDB" id="A0A8T2N9J1"/>
<dbReference type="PANTHER" id="PTHR23113:SF26">
    <property type="entry name" value="RAP GUANINE NUCLEOTIDE EXCHANGE FACTOR 5"/>
    <property type="match status" value="1"/>
</dbReference>
<dbReference type="GO" id="GO:0005085">
    <property type="term" value="F:guanyl-nucleotide exchange factor activity"/>
    <property type="evidence" value="ECO:0007669"/>
    <property type="project" value="UniProtKB-KW"/>
</dbReference>
<name>A0A8T2N9J1_9TELE</name>
<evidence type="ECO:0000313" key="4">
    <source>
        <dbReference type="EMBL" id="KAG9333157.1"/>
    </source>
</evidence>
<comment type="caution">
    <text evidence="4">The sequence shown here is derived from an EMBL/GenBank/DDBJ whole genome shotgun (WGS) entry which is preliminary data.</text>
</comment>
<sequence length="142" mass="16493">CREQRNLSSCFAITVGLTSAPVSRLSHTWERISGRLRKLLSELEELTDPSLNHHGYRRTLWDMRTPKIPFMPLLLKDVTFIYEGNKTFQKNVVNYDKMHMMAEAVRLVRHCRTDHLGELPSVSSLYSSLCFLLYVHSLSEPK</sequence>
<keyword evidence="1 2" id="KW-0344">Guanine-nucleotide releasing factor</keyword>
<gene>
    <name evidence="4" type="ORF">JZ751_013415</name>
</gene>
<dbReference type="InterPro" id="IPR008937">
    <property type="entry name" value="Ras-like_GEF"/>
</dbReference>
<evidence type="ECO:0000259" key="3">
    <source>
        <dbReference type="PROSITE" id="PS50009"/>
    </source>
</evidence>
<dbReference type="PROSITE" id="PS00720">
    <property type="entry name" value="RASGEF"/>
    <property type="match status" value="1"/>
</dbReference>
<dbReference type="Proteomes" id="UP000824540">
    <property type="component" value="Unassembled WGS sequence"/>
</dbReference>
<dbReference type="OrthoDB" id="8816728at2759"/>
<organism evidence="4 5">
    <name type="scientific">Albula glossodonta</name>
    <name type="common">roundjaw bonefish</name>
    <dbReference type="NCBI Taxonomy" id="121402"/>
    <lineage>
        <taxon>Eukaryota</taxon>
        <taxon>Metazoa</taxon>
        <taxon>Chordata</taxon>
        <taxon>Craniata</taxon>
        <taxon>Vertebrata</taxon>
        <taxon>Euteleostomi</taxon>
        <taxon>Actinopterygii</taxon>
        <taxon>Neopterygii</taxon>
        <taxon>Teleostei</taxon>
        <taxon>Albuliformes</taxon>
        <taxon>Albulidae</taxon>
        <taxon>Albula</taxon>
    </lineage>
</organism>
<dbReference type="Pfam" id="PF00617">
    <property type="entry name" value="RasGEF"/>
    <property type="match status" value="1"/>
</dbReference>
<proteinExistence type="predicted"/>
<feature type="non-terminal residue" evidence="4">
    <location>
        <position position="1"/>
    </location>
</feature>
<dbReference type="SMART" id="SM00147">
    <property type="entry name" value="RasGEF"/>
    <property type="match status" value="1"/>
</dbReference>
<evidence type="ECO:0000313" key="5">
    <source>
        <dbReference type="Proteomes" id="UP000824540"/>
    </source>
</evidence>
<dbReference type="GO" id="GO:0005886">
    <property type="term" value="C:plasma membrane"/>
    <property type="evidence" value="ECO:0007669"/>
    <property type="project" value="TreeGrafter"/>
</dbReference>
<dbReference type="PANTHER" id="PTHR23113">
    <property type="entry name" value="GUANINE NUCLEOTIDE EXCHANGE FACTOR"/>
    <property type="match status" value="1"/>
</dbReference>
<reference evidence="4" key="1">
    <citation type="thesis" date="2021" institute="BYU ScholarsArchive" country="Provo, UT, USA">
        <title>Applications of and Algorithms for Genome Assembly and Genomic Analyses with an Emphasis on Marine Teleosts.</title>
        <authorList>
            <person name="Pickett B.D."/>
        </authorList>
    </citation>
    <scope>NUCLEOTIDE SEQUENCE</scope>
    <source>
        <strain evidence="4">HI-2016</strain>
    </source>
</reference>
<dbReference type="Gene3D" id="1.10.840.10">
    <property type="entry name" value="Ras guanine-nucleotide exchange factors catalytic domain"/>
    <property type="match status" value="1"/>
</dbReference>
<feature type="domain" description="Ras-GEF" evidence="3">
    <location>
        <begin position="1"/>
        <end position="142"/>
    </location>
</feature>
<dbReference type="PROSITE" id="PS50009">
    <property type="entry name" value="RASGEF_CAT"/>
    <property type="match status" value="1"/>
</dbReference>
<dbReference type="InterPro" id="IPR036964">
    <property type="entry name" value="RASGEF_cat_dom_sf"/>
</dbReference>
<dbReference type="InterPro" id="IPR001895">
    <property type="entry name" value="RASGEF_cat_dom"/>
</dbReference>
<protein>
    <recommendedName>
        <fullName evidence="3">Ras-GEF domain-containing protein</fullName>
    </recommendedName>
</protein>
<keyword evidence="5" id="KW-1185">Reference proteome</keyword>
<dbReference type="EMBL" id="JAFBMS010000213">
    <property type="protein sequence ID" value="KAG9333157.1"/>
    <property type="molecule type" value="Genomic_DNA"/>
</dbReference>
<feature type="non-terminal residue" evidence="4">
    <location>
        <position position="142"/>
    </location>
</feature>
<evidence type="ECO:0000256" key="2">
    <source>
        <dbReference type="PROSITE-ProRule" id="PRU00168"/>
    </source>
</evidence>
<dbReference type="SUPFAM" id="SSF48366">
    <property type="entry name" value="Ras GEF"/>
    <property type="match status" value="1"/>
</dbReference>
<dbReference type="InterPro" id="IPR023578">
    <property type="entry name" value="Ras_GEF_dom_sf"/>
</dbReference>
<evidence type="ECO:0000256" key="1">
    <source>
        <dbReference type="ARBA" id="ARBA00022658"/>
    </source>
</evidence>
<dbReference type="GO" id="GO:0007265">
    <property type="term" value="P:Ras protein signal transduction"/>
    <property type="evidence" value="ECO:0007669"/>
    <property type="project" value="TreeGrafter"/>
</dbReference>
<dbReference type="InterPro" id="IPR019804">
    <property type="entry name" value="Ras_G-nucl-exch_fac_CS"/>
</dbReference>